<dbReference type="Proteomes" id="UP000735302">
    <property type="component" value="Unassembled WGS sequence"/>
</dbReference>
<dbReference type="PANTHER" id="PTHR24412:SF441">
    <property type="entry name" value="KELCH-LIKE PROTEIN 28"/>
    <property type="match status" value="1"/>
</dbReference>
<evidence type="ECO:0000259" key="3">
    <source>
        <dbReference type="PROSITE" id="PS50097"/>
    </source>
</evidence>
<dbReference type="SUPFAM" id="SSF50965">
    <property type="entry name" value="Galactose oxidase, central domain"/>
    <property type="match status" value="1"/>
</dbReference>
<reference evidence="4 5" key="1">
    <citation type="journal article" date="2021" name="Elife">
        <title>Chloroplast acquisition without the gene transfer in kleptoplastic sea slugs, Plakobranchus ocellatus.</title>
        <authorList>
            <person name="Maeda T."/>
            <person name="Takahashi S."/>
            <person name="Yoshida T."/>
            <person name="Shimamura S."/>
            <person name="Takaki Y."/>
            <person name="Nagai Y."/>
            <person name="Toyoda A."/>
            <person name="Suzuki Y."/>
            <person name="Arimoto A."/>
            <person name="Ishii H."/>
            <person name="Satoh N."/>
            <person name="Nishiyama T."/>
            <person name="Hasebe M."/>
            <person name="Maruyama T."/>
            <person name="Minagawa J."/>
            <person name="Obokata J."/>
            <person name="Shigenobu S."/>
        </authorList>
    </citation>
    <scope>NUCLEOTIDE SEQUENCE [LARGE SCALE GENOMIC DNA]</scope>
</reference>
<dbReference type="PROSITE" id="PS50097">
    <property type="entry name" value="BTB"/>
    <property type="match status" value="1"/>
</dbReference>
<dbReference type="Gene3D" id="1.25.40.420">
    <property type="match status" value="1"/>
</dbReference>
<dbReference type="SMART" id="SM00225">
    <property type="entry name" value="BTB"/>
    <property type="match status" value="1"/>
</dbReference>
<dbReference type="Pfam" id="PF01344">
    <property type="entry name" value="Kelch_1"/>
    <property type="match status" value="2"/>
</dbReference>
<dbReference type="PANTHER" id="PTHR24412">
    <property type="entry name" value="KELCH PROTEIN"/>
    <property type="match status" value="1"/>
</dbReference>
<dbReference type="SMART" id="SM00612">
    <property type="entry name" value="Kelch"/>
    <property type="match status" value="6"/>
</dbReference>
<dbReference type="InterPro" id="IPR006652">
    <property type="entry name" value="Kelch_1"/>
</dbReference>
<proteinExistence type="predicted"/>
<dbReference type="InterPro" id="IPR011705">
    <property type="entry name" value="BACK"/>
</dbReference>
<dbReference type="Gene3D" id="3.30.710.10">
    <property type="entry name" value="Potassium Channel Kv1.1, Chain A"/>
    <property type="match status" value="1"/>
</dbReference>
<keyword evidence="2" id="KW-0677">Repeat</keyword>
<protein>
    <submittedName>
        <fullName evidence="4">Kelch-like protein 20</fullName>
    </submittedName>
</protein>
<evidence type="ECO:0000313" key="5">
    <source>
        <dbReference type="Proteomes" id="UP000735302"/>
    </source>
</evidence>
<dbReference type="SMART" id="SM00875">
    <property type="entry name" value="BACK"/>
    <property type="match status" value="1"/>
</dbReference>
<dbReference type="Gene3D" id="2.120.10.80">
    <property type="entry name" value="Kelch-type beta propeller"/>
    <property type="match status" value="2"/>
</dbReference>
<sequence length="559" mass="62397">MESEPKNFADVLLSEMHRLWIEEELCDVNLSVENSVIPAHRIVLAALSPYFKAMFCSNLEERQSFQIKIQDLNYSAVKAIVNFAYTGKLEITEDTVQSIMQTASMMQISTIEHICSTFLVEHLHPSNCLGIRDFAHIMGSIYLRETSDKYCEANFFEVSQHEEFLKLDVDEVIGLISRDSLKVAKEEEVYAAVMRWVAYDPERSKNDVSLIMEHVRLPLVQWDFLIKEVSKDKLFVTNEDCRNYLQQARAFQASSFHPDLINFAYNEAVVRSQPRTFFSAADRLYCVGGESSSREILSSFESYNPFRNQSKELPPLPEAKRSLGVAIVDKVIFAIGGATSSQSSRSVHAFDIDKLQWQAKGQLCEARSSVAVAVLCGSIFALGGHGGQSVLASYEKYDADLNSWSLSEMLEPRSMAAAAVLEYRLYLCGGYNGTEDLQSCHVYDSKSKQWSSCASMLEPRSILGAAALDGKIYAAGGCHRDQCLSSVEVYDPSQNQWTSIRPIIGPRRGLGLAVVGDTLYIAGGHDGKSLQGTILKFNKQTQDWSMVGNLITPRGRFGC</sequence>
<organism evidence="4 5">
    <name type="scientific">Plakobranchus ocellatus</name>
    <dbReference type="NCBI Taxonomy" id="259542"/>
    <lineage>
        <taxon>Eukaryota</taxon>
        <taxon>Metazoa</taxon>
        <taxon>Spiralia</taxon>
        <taxon>Lophotrochozoa</taxon>
        <taxon>Mollusca</taxon>
        <taxon>Gastropoda</taxon>
        <taxon>Heterobranchia</taxon>
        <taxon>Euthyneura</taxon>
        <taxon>Panpulmonata</taxon>
        <taxon>Sacoglossa</taxon>
        <taxon>Placobranchoidea</taxon>
        <taxon>Plakobranchidae</taxon>
        <taxon>Plakobranchus</taxon>
    </lineage>
</organism>
<keyword evidence="5" id="KW-1185">Reference proteome</keyword>
<dbReference type="InterPro" id="IPR000210">
    <property type="entry name" value="BTB/POZ_dom"/>
</dbReference>
<dbReference type="InterPro" id="IPR015915">
    <property type="entry name" value="Kelch-typ_b-propeller"/>
</dbReference>
<keyword evidence="1" id="KW-0880">Kelch repeat</keyword>
<comment type="caution">
    <text evidence="4">The sequence shown here is derived from an EMBL/GenBank/DDBJ whole genome shotgun (WGS) entry which is preliminary data.</text>
</comment>
<dbReference type="InterPro" id="IPR011333">
    <property type="entry name" value="SKP1/BTB/POZ_sf"/>
</dbReference>
<feature type="domain" description="BTB" evidence="3">
    <location>
        <begin position="26"/>
        <end position="93"/>
    </location>
</feature>
<dbReference type="SUPFAM" id="SSF54695">
    <property type="entry name" value="POZ domain"/>
    <property type="match status" value="1"/>
</dbReference>
<dbReference type="Pfam" id="PF24681">
    <property type="entry name" value="Kelch_KLHDC2_KLHL20_DRC7"/>
    <property type="match status" value="1"/>
</dbReference>
<dbReference type="PIRSF" id="PIRSF037037">
    <property type="entry name" value="Kelch-like_protein_gigaxonin"/>
    <property type="match status" value="1"/>
</dbReference>
<evidence type="ECO:0000256" key="2">
    <source>
        <dbReference type="ARBA" id="ARBA00022737"/>
    </source>
</evidence>
<name>A0AAV4D115_9GAST</name>
<dbReference type="InterPro" id="IPR011043">
    <property type="entry name" value="Gal_Oxase/kelch_b-propeller"/>
</dbReference>
<accession>A0AAV4D115</accession>
<dbReference type="EMBL" id="BLXT01007308">
    <property type="protein sequence ID" value="GFO37897.1"/>
    <property type="molecule type" value="Genomic_DNA"/>
</dbReference>
<gene>
    <name evidence="4" type="ORF">PoB_006440200</name>
</gene>
<dbReference type="Pfam" id="PF00651">
    <property type="entry name" value="BTB"/>
    <property type="match status" value="1"/>
</dbReference>
<evidence type="ECO:0000313" key="4">
    <source>
        <dbReference type="EMBL" id="GFO37897.1"/>
    </source>
</evidence>
<dbReference type="FunFam" id="1.25.40.420:FF:000001">
    <property type="entry name" value="Kelch-like family member 12"/>
    <property type="match status" value="1"/>
</dbReference>
<dbReference type="InterPro" id="IPR017096">
    <property type="entry name" value="BTB-kelch_protein"/>
</dbReference>
<dbReference type="Pfam" id="PF07707">
    <property type="entry name" value="BACK"/>
    <property type="match status" value="1"/>
</dbReference>
<dbReference type="AlphaFoldDB" id="A0AAV4D115"/>
<evidence type="ECO:0000256" key="1">
    <source>
        <dbReference type="ARBA" id="ARBA00022441"/>
    </source>
</evidence>